<feature type="transmembrane region" description="Helical" evidence="7">
    <location>
        <begin position="90"/>
        <end position="113"/>
    </location>
</feature>
<keyword evidence="3 7" id="KW-0812">Transmembrane</keyword>
<keyword evidence="5 7" id="KW-0472">Membrane</keyword>
<feature type="region of interest" description="Disordered" evidence="6">
    <location>
        <begin position="313"/>
        <end position="332"/>
    </location>
</feature>
<evidence type="ECO:0000256" key="2">
    <source>
        <dbReference type="ARBA" id="ARBA00022475"/>
    </source>
</evidence>
<proteinExistence type="predicted"/>
<organism evidence="8 9">
    <name type="scientific">Sneathiella chungangensis</name>
    <dbReference type="NCBI Taxonomy" id="1418234"/>
    <lineage>
        <taxon>Bacteria</taxon>
        <taxon>Pseudomonadati</taxon>
        <taxon>Pseudomonadota</taxon>
        <taxon>Alphaproteobacteria</taxon>
        <taxon>Sneathiellales</taxon>
        <taxon>Sneathiellaceae</taxon>
        <taxon>Sneathiella</taxon>
    </lineage>
</organism>
<feature type="transmembrane region" description="Helical" evidence="7">
    <location>
        <begin position="207"/>
        <end position="228"/>
    </location>
</feature>
<evidence type="ECO:0000256" key="5">
    <source>
        <dbReference type="ARBA" id="ARBA00023136"/>
    </source>
</evidence>
<dbReference type="CDD" id="cd06579">
    <property type="entry name" value="TM_PBP1_transp_AraH_like"/>
    <property type="match status" value="1"/>
</dbReference>
<keyword evidence="4 7" id="KW-1133">Transmembrane helix</keyword>
<evidence type="ECO:0000256" key="1">
    <source>
        <dbReference type="ARBA" id="ARBA00004651"/>
    </source>
</evidence>
<reference evidence="8 9" key="1">
    <citation type="journal article" date="2014" name="Int. J. Syst. Evol. Microbiol.">
        <title>Sneathiella chungangensis sp. nov., isolated from a marine sand, and emended description of the genus Sneathiella.</title>
        <authorList>
            <person name="Siamphan C."/>
            <person name="Kim H."/>
            <person name="Lee J.S."/>
            <person name="Kim W."/>
        </authorList>
    </citation>
    <scope>NUCLEOTIDE SEQUENCE [LARGE SCALE GENOMIC DNA]</scope>
    <source>
        <strain evidence="8 9">KCTC 32476</strain>
    </source>
</reference>
<protein>
    <submittedName>
        <fullName evidence="8">ABC transporter permease</fullName>
    </submittedName>
</protein>
<feature type="transmembrane region" description="Helical" evidence="7">
    <location>
        <begin position="158"/>
        <end position="178"/>
    </location>
</feature>
<dbReference type="InterPro" id="IPR001851">
    <property type="entry name" value="ABC_transp_permease"/>
</dbReference>
<accession>A0A845MD79</accession>
<dbReference type="Pfam" id="PF02653">
    <property type="entry name" value="BPD_transp_2"/>
    <property type="match status" value="1"/>
</dbReference>
<evidence type="ECO:0000313" key="9">
    <source>
        <dbReference type="Proteomes" id="UP000445696"/>
    </source>
</evidence>
<comment type="caution">
    <text evidence="8">The sequence shown here is derived from an EMBL/GenBank/DDBJ whole genome shotgun (WGS) entry which is preliminary data.</text>
</comment>
<evidence type="ECO:0000256" key="7">
    <source>
        <dbReference type="SAM" id="Phobius"/>
    </source>
</evidence>
<evidence type="ECO:0000313" key="8">
    <source>
        <dbReference type="EMBL" id="MZR21157.1"/>
    </source>
</evidence>
<feature type="transmembrane region" description="Helical" evidence="7">
    <location>
        <begin position="40"/>
        <end position="58"/>
    </location>
</feature>
<evidence type="ECO:0000256" key="4">
    <source>
        <dbReference type="ARBA" id="ARBA00022989"/>
    </source>
</evidence>
<dbReference type="Proteomes" id="UP000445696">
    <property type="component" value="Unassembled WGS sequence"/>
</dbReference>
<dbReference type="OrthoDB" id="8073252at2"/>
<dbReference type="GO" id="GO:0022857">
    <property type="term" value="F:transmembrane transporter activity"/>
    <property type="evidence" value="ECO:0007669"/>
    <property type="project" value="InterPro"/>
</dbReference>
<dbReference type="PANTHER" id="PTHR32196:SF19">
    <property type="entry name" value="GALACTOFURANOSE TRANSPORTER PERMEASE PROTEIN YTFT"/>
    <property type="match status" value="1"/>
</dbReference>
<feature type="transmembrane region" description="Helical" evidence="7">
    <location>
        <begin position="120"/>
        <end position="138"/>
    </location>
</feature>
<dbReference type="PANTHER" id="PTHR32196">
    <property type="entry name" value="ABC TRANSPORTER PERMEASE PROTEIN YPHD-RELATED-RELATED"/>
    <property type="match status" value="1"/>
</dbReference>
<gene>
    <name evidence="8" type="ORF">GQF03_02305</name>
</gene>
<dbReference type="GO" id="GO:0005886">
    <property type="term" value="C:plasma membrane"/>
    <property type="evidence" value="ECO:0007669"/>
    <property type="project" value="UniProtKB-SubCell"/>
</dbReference>
<feature type="transmembrane region" description="Helical" evidence="7">
    <location>
        <begin position="290"/>
        <end position="311"/>
    </location>
</feature>
<dbReference type="AlphaFoldDB" id="A0A845MD79"/>
<feature type="transmembrane region" description="Helical" evidence="7">
    <location>
        <begin position="265"/>
        <end position="284"/>
    </location>
</feature>
<feature type="compositionally biased region" description="Acidic residues" evidence="6">
    <location>
        <begin position="321"/>
        <end position="332"/>
    </location>
</feature>
<name>A0A845MD79_9PROT</name>
<keyword evidence="2" id="KW-1003">Cell membrane</keyword>
<sequence length="332" mass="34029">MSFRNFSFPPWTWSFLAAVIVLILTFAVSGAGGAQTLTLAFTLAPYLVLVGLGQMLVMSAGPGNIDVSVGKVFSLGGLLSIAVGEATGSWVLGLGAAAAAGFAMAAISVVAILYVRIPPIVATLATSLIVSAISLTLAKGFQGSADPALKGFLSWAPFGVPAFAVVVILLTVIVSLVLKWTTWGSHMLAFGQARRAAGYAGVKTKNILAAVYLACGVFAALAGALRASFSAPNVELGNDYLLDSIAVVVIGGTLLSGGRAVPAGVWGGALFFILLDGLLNLIGWDYAGQNVLKGFLVLAVLFLASGAPILARRSPSPDTSIESEDEAQEDRL</sequence>
<evidence type="ECO:0000256" key="3">
    <source>
        <dbReference type="ARBA" id="ARBA00022692"/>
    </source>
</evidence>
<dbReference type="EMBL" id="WTVA01000001">
    <property type="protein sequence ID" value="MZR21157.1"/>
    <property type="molecule type" value="Genomic_DNA"/>
</dbReference>
<comment type="subcellular location">
    <subcellularLocation>
        <location evidence="1">Cell membrane</location>
        <topology evidence="1">Multi-pass membrane protein</topology>
    </subcellularLocation>
</comment>
<evidence type="ECO:0000256" key="6">
    <source>
        <dbReference type="SAM" id="MobiDB-lite"/>
    </source>
</evidence>
<keyword evidence="9" id="KW-1185">Reference proteome</keyword>